<proteinExistence type="predicted"/>
<reference evidence="1 2" key="1">
    <citation type="submission" date="2019-05" db="EMBL/GenBank/DDBJ databases">
        <authorList>
            <person name="Qu J.-H."/>
        </authorList>
    </citation>
    <scope>NUCLEOTIDE SEQUENCE [LARGE SCALE GENOMIC DNA]</scope>
    <source>
        <strain evidence="1 2">T17</strain>
    </source>
</reference>
<evidence type="ECO:0000313" key="1">
    <source>
        <dbReference type="EMBL" id="TLV00040.1"/>
    </source>
</evidence>
<organism evidence="1 2">
    <name type="scientific">Dyadobacter luticola</name>
    <dbReference type="NCBI Taxonomy" id="1979387"/>
    <lineage>
        <taxon>Bacteria</taxon>
        <taxon>Pseudomonadati</taxon>
        <taxon>Bacteroidota</taxon>
        <taxon>Cytophagia</taxon>
        <taxon>Cytophagales</taxon>
        <taxon>Spirosomataceae</taxon>
        <taxon>Dyadobacter</taxon>
    </lineage>
</organism>
<protein>
    <submittedName>
        <fullName evidence="1">Uncharacterized protein</fullName>
    </submittedName>
</protein>
<evidence type="ECO:0000313" key="2">
    <source>
        <dbReference type="Proteomes" id="UP000306402"/>
    </source>
</evidence>
<dbReference type="OrthoDB" id="7062283at2"/>
<gene>
    <name evidence="1" type="ORF">FEN17_11030</name>
</gene>
<name>A0A5R9KV59_9BACT</name>
<accession>A0A5R9KV59</accession>
<sequence length="189" mass="21847">MEKIKTIFERNWEGNRKVIDKLAVTDFDFSNAVATEKVDGTNVRITVRNHILVRLEKRRNPTKSEKEKGIIEPWYTDANPADNADKYIFEAASHTDLSDVPDGEWNAEAFGEKIQGNPLNIKGHFLFIFSLKSWREKITFDNVPIEFNELKKWLKEQKSLIGSDCGIEGIVWHNEATSEMCKIKVKDFE</sequence>
<keyword evidence="2" id="KW-1185">Reference proteome</keyword>
<dbReference type="RefSeq" id="WP_138365424.1">
    <property type="nucleotide sequence ID" value="NZ_VCEJ01000004.1"/>
</dbReference>
<dbReference type="EMBL" id="VCEJ01000004">
    <property type="protein sequence ID" value="TLV00040.1"/>
    <property type="molecule type" value="Genomic_DNA"/>
</dbReference>
<dbReference type="AlphaFoldDB" id="A0A5R9KV59"/>
<dbReference type="Proteomes" id="UP000306402">
    <property type="component" value="Unassembled WGS sequence"/>
</dbReference>
<comment type="caution">
    <text evidence="1">The sequence shown here is derived from an EMBL/GenBank/DDBJ whole genome shotgun (WGS) entry which is preliminary data.</text>
</comment>